<keyword evidence="9" id="KW-1185">Reference proteome</keyword>
<dbReference type="PROSITE" id="PS50983">
    <property type="entry name" value="FE_B12_PBP"/>
    <property type="match status" value="1"/>
</dbReference>
<reference evidence="8 9" key="1">
    <citation type="submission" date="2018-12" db="EMBL/GenBank/DDBJ databases">
        <authorList>
            <person name="Criscuolo A."/>
        </authorList>
    </citation>
    <scope>NUCLEOTIDE SEQUENCE [LARGE SCALE GENOMIC DNA]</scope>
    <source>
        <strain evidence="8">ACIP1116281</strain>
    </source>
</reference>
<dbReference type="PANTHER" id="PTHR30532:SF24">
    <property type="entry name" value="FERRIC ENTEROBACTIN-BINDING PERIPLASMIC PROTEIN FEPB"/>
    <property type="match status" value="1"/>
</dbReference>
<proteinExistence type="inferred from homology"/>
<keyword evidence="4" id="KW-0408">Iron</keyword>
<dbReference type="SUPFAM" id="SSF53807">
    <property type="entry name" value="Helical backbone' metal receptor"/>
    <property type="match status" value="1"/>
</dbReference>
<evidence type="ECO:0000256" key="2">
    <source>
        <dbReference type="ARBA" id="ARBA00008814"/>
    </source>
</evidence>
<evidence type="ECO:0000256" key="3">
    <source>
        <dbReference type="ARBA" id="ARBA00022448"/>
    </source>
</evidence>
<dbReference type="FunFam" id="3.40.50.1980:FF:000009">
    <property type="entry name" value="Iron-enterobactin transporter periplasmic binding protein"/>
    <property type="match status" value="1"/>
</dbReference>
<dbReference type="PANTHER" id="PTHR30532">
    <property type="entry name" value="IRON III DICITRATE-BINDING PERIPLASMIC PROTEIN"/>
    <property type="match status" value="1"/>
</dbReference>
<dbReference type="GO" id="GO:0030288">
    <property type="term" value="C:outer membrane-bounded periplasmic space"/>
    <property type="evidence" value="ECO:0007669"/>
    <property type="project" value="TreeGrafter"/>
</dbReference>
<dbReference type="Proteomes" id="UP000268844">
    <property type="component" value="Unassembled WGS sequence"/>
</dbReference>
<evidence type="ECO:0000256" key="1">
    <source>
        <dbReference type="ARBA" id="ARBA00004196"/>
    </source>
</evidence>
<feature type="chain" id="PRO_5018780771" evidence="6">
    <location>
        <begin position="28"/>
        <end position="314"/>
    </location>
</feature>
<feature type="domain" description="Fe/B12 periplasmic-binding" evidence="7">
    <location>
        <begin position="51"/>
        <end position="314"/>
    </location>
</feature>
<accession>A0A3S4CCZ5</accession>
<dbReference type="NCBIfam" id="NF008200">
    <property type="entry name" value="PRK10957.1"/>
    <property type="match status" value="1"/>
</dbReference>
<dbReference type="Gene3D" id="3.40.50.1980">
    <property type="entry name" value="Nitrogenase molybdenum iron protein domain"/>
    <property type="match status" value="2"/>
</dbReference>
<dbReference type="Pfam" id="PF01497">
    <property type="entry name" value="Peripla_BP_2"/>
    <property type="match status" value="1"/>
</dbReference>
<feature type="signal peptide" evidence="6">
    <location>
        <begin position="1"/>
        <end position="27"/>
    </location>
</feature>
<protein>
    <submittedName>
        <fullName evidence="8">Ferrienterobactin-binding periplasmic protein</fullName>
    </submittedName>
</protein>
<dbReference type="RefSeq" id="WP_206437806.1">
    <property type="nucleotide sequence ID" value="NZ_JBHTMH010000003.1"/>
</dbReference>
<name>A0A3S4CCZ5_9HYPH</name>
<dbReference type="EMBL" id="UZWD01000022">
    <property type="protein sequence ID" value="VDS04324.1"/>
    <property type="molecule type" value="Genomic_DNA"/>
</dbReference>
<gene>
    <name evidence="8" type="primary">fepB</name>
    <name evidence="8" type="ORF">DEVEQU_01459</name>
</gene>
<comment type="similarity">
    <text evidence="2">Belongs to the bacterial solute-binding protein 8 family.</text>
</comment>
<keyword evidence="5 6" id="KW-0732">Signal</keyword>
<evidence type="ECO:0000256" key="6">
    <source>
        <dbReference type="SAM" id="SignalP"/>
    </source>
</evidence>
<dbReference type="InterPro" id="IPR002491">
    <property type="entry name" value="ABC_transptr_periplasmic_BD"/>
</dbReference>
<dbReference type="InterPro" id="IPR051313">
    <property type="entry name" value="Bact_iron-sidero_bind"/>
</dbReference>
<dbReference type="GO" id="GO:1901678">
    <property type="term" value="P:iron coordination entity transport"/>
    <property type="evidence" value="ECO:0007669"/>
    <property type="project" value="UniProtKB-ARBA"/>
</dbReference>
<evidence type="ECO:0000256" key="5">
    <source>
        <dbReference type="ARBA" id="ARBA00022729"/>
    </source>
</evidence>
<dbReference type="AlphaFoldDB" id="A0A3S4CCZ5"/>
<keyword evidence="3" id="KW-0813">Transport</keyword>
<evidence type="ECO:0000256" key="4">
    <source>
        <dbReference type="ARBA" id="ARBA00022496"/>
    </source>
</evidence>
<keyword evidence="4" id="KW-0406">Ion transport</keyword>
<organism evidence="8 9">
    <name type="scientific">Devosia equisanguinis</name>
    <dbReference type="NCBI Taxonomy" id="2490941"/>
    <lineage>
        <taxon>Bacteria</taxon>
        <taxon>Pseudomonadati</taxon>
        <taxon>Pseudomonadota</taxon>
        <taxon>Alphaproteobacteria</taxon>
        <taxon>Hyphomicrobiales</taxon>
        <taxon>Devosiaceae</taxon>
        <taxon>Devosia</taxon>
    </lineage>
</organism>
<keyword evidence="4" id="KW-0410">Iron transport</keyword>
<sequence length="314" mass="32753">MTPLAHNRRSVMLAGLAFVLLGSSAMAADGWPRSFTNADGTTTEIAAQPQRILSTSVTITGTLLAIDAPVVASGSAGNGKFFAQWAPVAEERGVTNAWPAGSVDIEAVYAAQPDLIVVSVTGADSALDQLAEFQAIAPTIVLNYGSQTWQELAGHLGDATGLEEAAAAKVAGFDAYVADAAAKITVPEGTADIISFNGAGQDNPIARAGGVHAALLQSLGFTVEDPNPEWHSQPNQRADFVWAPYEKLVDLTSATTFILSRDNEGAKAFLEDPVLANLPSVKAGQVYGLGANSFRIDFYSATEIVDGIVENFSK</sequence>
<comment type="subcellular location">
    <subcellularLocation>
        <location evidence="1">Cell envelope</location>
    </subcellularLocation>
</comment>
<evidence type="ECO:0000313" key="8">
    <source>
        <dbReference type="EMBL" id="VDS04324.1"/>
    </source>
</evidence>
<evidence type="ECO:0000313" key="9">
    <source>
        <dbReference type="Proteomes" id="UP000268844"/>
    </source>
</evidence>
<evidence type="ECO:0000259" key="7">
    <source>
        <dbReference type="PROSITE" id="PS50983"/>
    </source>
</evidence>